<accession>A0A975H3V0</accession>
<organism evidence="3 4">
    <name type="scientific">Ottowia testudinis</name>
    <dbReference type="NCBI Taxonomy" id="2816950"/>
    <lineage>
        <taxon>Bacteria</taxon>
        <taxon>Pseudomonadati</taxon>
        <taxon>Pseudomonadota</taxon>
        <taxon>Betaproteobacteria</taxon>
        <taxon>Burkholderiales</taxon>
        <taxon>Comamonadaceae</taxon>
        <taxon>Ottowia</taxon>
    </lineage>
</organism>
<dbReference type="PANTHER" id="PTHR38434:SF1">
    <property type="entry name" value="BLL2549 PROTEIN"/>
    <property type="match status" value="1"/>
</dbReference>
<feature type="transmembrane region" description="Helical" evidence="2">
    <location>
        <begin position="202"/>
        <end position="223"/>
    </location>
</feature>
<reference evidence="3" key="1">
    <citation type="submission" date="2021-03" db="EMBL/GenBank/DDBJ databases">
        <title>Ottowia sp. 27C isolated from the cloaca of a Giant Asian pond turtle (Heosemys grandis).</title>
        <authorList>
            <person name="Spergser J."/>
            <person name="Busse H.-J."/>
        </authorList>
    </citation>
    <scope>NUCLEOTIDE SEQUENCE</scope>
    <source>
        <strain evidence="3">27C</strain>
    </source>
</reference>
<dbReference type="AlphaFoldDB" id="A0A975H3V0"/>
<evidence type="ECO:0000313" key="3">
    <source>
        <dbReference type="EMBL" id="QTD45675.1"/>
    </source>
</evidence>
<feature type="transmembrane region" description="Helical" evidence="2">
    <location>
        <begin position="608"/>
        <end position="628"/>
    </location>
</feature>
<keyword evidence="2" id="KW-0812">Transmembrane</keyword>
<feature type="transmembrane region" description="Helical" evidence="2">
    <location>
        <begin position="285"/>
        <end position="303"/>
    </location>
</feature>
<feature type="transmembrane region" description="Helical" evidence="2">
    <location>
        <begin position="6"/>
        <end position="35"/>
    </location>
</feature>
<feature type="transmembrane region" description="Helical" evidence="2">
    <location>
        <begin position="177"/>
        <end position="196"/>
    </location>
</feature>
<evidence type="ECO:0000313" key="4">
    <source>
        <dbReference type="Proteomes" id="UP000663903"/>
    </source>
</evidence>
<feature type="transmembrane region" description="Helical" evidence="2">
    <location>
        <begin position="501"/>
        <end position="519"/>
    </location>
</feature>
<feature type="transmembrane region" description="Helical" evidence="2">
    <location>
        <begin position="334"/>
        <end position="354"/>
    </location>
</feature>
<name>A0A975H3V0_9BURK</name>
<feature type="region of interest" description="Disordered" evidence="1">
    <location>
        <begin position="78"/>
        <end position="109"/>
    </location>
</feature>
<dbReference type="PANTHER" id="PTHR38434">
    <property type="entry name" value="BLL2549 PROTEIN"/>
    <property type="match status" value="1"/>
</dbReference>
<feature type="transmembrane region" description="Helical" evidence="2">
    <location>
        <begin position="472"/>
        <end position="489"/>
    </location>
</feature>
<feature type="transmembrane region" description="Helical" evidence="2">
    <location>
        <begin position="261"/>
        <end position="280"/>
    </location>
</feature>
<feature type="transmembrane region" description="Helical" evidence="2">
    <location>
        <begin position="773"/>
        <end position="795"/>
    </location>
</feature>
<feature type="transmembrane region" description="Helical" evidence="2">
    <location>
        <begin position="848"/>
        <end position="866"/>
    </location>
</feature>
<gene>
    <name evidence="3" type="ORF">J1M35_01750</name>
</gene>
<evidence type="ECO:0000256" key="2">
    <source>
        <dbReference type="SAM" id="Phobius"/>
    </source>
</evidence>
<feature type="transmembrane region" description="Helical" evidence="2">
    <location>
        <begin position="388"/>
        <end position="411"/>
    </location>
</feature>
<dbReference type="EMBL" id="CP071796">
    <property type="protein sequence ID" value="QTD45675.1"/>
    <property type="molecule type" value="Genomic_DNA"/>
</dbReference>
<proteinExistence type="predicted"/>
<dbReference type="Proteomes" id="UP000663903">
    <property type="component" value="Chromosome"/>
</dbReference>
<keyword evidence="2" id="KW-1133">Transmembrane helix</keyword>
<feature type="transmembrane region" description="Helical" evidence="2">
    <location>
        <begin position="309"/>
        <end position="327"/>
    </location>
</feature>
<dbReference type="PIRSF" id="PIRSF035905">
    <property type="entry name" value="UCP035905_mp"/>
    <property type="match status" value="1"/>
</dbReference>
<evidence type="ECO:0000256" key="1">
    <source>
        <dbReference type="SAM" id="MobiDB-lite"/>
    </source>
</evidence>
<protein>
    <submittedName>
        <fullName evidence="3">DUF2339 domain-containing protein</fullName>
    </submittedName>
</protein>
<dbReference type="InterPro" id="IPR019286">
    <property type="entry name" value="DUF2339_TM"/>
</dbReference>
<feature type="transmembrane region" description="Helical" evidence="2">
    <location>
        <begin position="886"/>
        <end position="907"/>
    </location>
</feature>
<feature type="transmembrane region" description="Helical" evidence="2">
    <location>
        <begin position="235"/>
        <end position="255"/>
    </location>
</feature>
<dbReference type="KEGG" id="otd:J1M35_01750"/>
<feature type="transmembrane region" description="Helical" evidence="2">
    <location>
        <begin position="567"/>
        <end position="588"/>
    </location>
</feature>
<feature type="transmembrane region" description="Helical" evidence="2">
    <location>
        <begin position="447"/>
        <end position="466"/>
    </location>
</feature>
<feature type="transmembrane region" description="Helical" evidence="2">
    <location>
        <begin position="726"/>
        <end position="752"/>
    </location>
</feature>
<feature type="transmembrane region" description="Helical" evidence="2">
    <location>
        <begin position="944"/>
        <end position="963"/>
    </location>
</feature>
<feature type="transmembrane region" description="Helical" evidence="2">
    <location>
        <begin position="525"/>
        <end position="546"/>
    </location>
</feature>
<dbReference type="RefSeq" id="WP_208009423.1">
    <property type="nucleotide sequence ID" value="NZ_CP071796.1"/>
</dbReference>
<feature type="transmembrane region" description="Helical" evidence="2">
    <location>
        <begin position="914"/>
        <end position="932"/>
    </location>
</feature>
<keyword evidence="4" id="KW-1185">Reference proteome</keyword>
<feature type="transmembrane region" description="Helical" evidence="2">
    <location>
        <begin position="360"/>
        <end position="381"/>
    </location>
</feature>
<dbReference type="InterPro" id="IPR014600">
    <property type="entry name" value="UCP035905_mem"/>
</dbReference>
<feature type="transmembrane region" description="Helical" evidence="2">
    <location>
        <begin position="417"/>
        <end position="435"/>
    </location>
</feature>
<dbReference type="Pfam" id="PF10101">
    <property type="entry name" value="DUF2339"/>
    <property type="match status" value="1"/>
</dbReference>
<keyword evidence="2" id="KW-0472">Membrane</keyword>
<sequence>MVVWGLIWGALFGALAGDFNVVLGALMGALAGWTLQRAVRSTVRAELAAAQRERAAVAAVAAEAPVPVQRDLREQHAPPATGFEDDADAAPAHAPSRDTLPSAMAPPPLAEPVAARASTSAAVTPPPPAFHDSFFDLEQVPSRPAAPASAARPPAPPSAFDQAIAAARGWLLGGNTIVRLGLVILFIGLSFLARYAAQAGLFPVELRLAVVGLAGIALLAVGFRQRLARPGFGTALQGAGVAVMYLTVFAAFRLYALAPQAVAFAFMVAVCAAGCALALLQNARALAFLAFAGGFAAPLLLSTGSGNHVALFGYYTLLNLAILFIAWRRAWHELNLLGFGATFGVATLWGVLSFSPRHYVSAQGFLLGFIAIFTAAALGYARQVRGRFGHVVDSTLIFGTSLAGFGLQAGLVRHIEYGTAFSALGFGAAYLLLAAMLARRAAEGYRVLGESLLAIGVGFATLAVPLALDARWTSAVWALEGAAAFWVGARQGRWMPRAFGLALQALAALLLMDALPWMARAAPIHPAFLGGVLIALAALACAWWLRQPLAHSASRWALGWAALEARLATPLFLYGFAFWCLAWGVQWHHLVPLLGGAAPTSLALSEPAAGWLTLLTLLLSAGAALAWARRSGWDVAAWPSRVTLPVLAIALLNQWSAGASVLDTPGWLIWPLALGLHVAFMRRNEAGVAPDSAWGGWLALQHPGTAWLGMALLGDALTRLIDRAGLWGTAWASITGLAAVVAVLVALTRWAGRAHRAAPRARLGWPLNPHAPGYYATAAWPLAALTLLGALGLAWTSPGNAAPLPYLPLLNPTDLMVALALGAVLLWRRVMLGAEPTPAAAPALARPGFWGVFGAVALVAASTVWLRIAHHFFGVAWTASALFGSFVVQTGYAILWTVIALVLMVAAHRRGLRGAWLAGAGLLGLVVLKLVLIDLSNSGGAERIVAFIGVGVLMLVVGYFAPLPPKAAREPRA</sequence>
<feature type="transmembrane region" description="Helical" evidence="2">
    <location>
        <begin position="807"/>
        <end position="827"/>
    </location>
</feature>